<dbReference type="SUPFAM" id="SSF52266">
    <property type="entry name" value="SGNH hydrolase"/>
    <property type="match status" value="1"/>
</dbReference>
<evidence type="ECO:0008006" key="4">
    <source>
        <dbReference type="Google" id="ProtNLM"/>
    </source>
</evidence>
<gene>
    <name evidence="2" type="ORF">GCM10023213_32640</name>
</gene>
<sequence length="469" mass="51376">MLEGNMDQTGSHNTGRGAQRGLALGAGLGVTLAGAAGWIMVGTGERSLLFWLCVAALLGGLLWAALAAFLPEGRLLRAQRWVTGNGLVFVLMLGVVEGGCRLAGVNFNNLTGQTDDPRAHYPLCLRMPDRPVGEIFFTRAGPLTWTGRPLATFLKINHGTDAAYEEEAEITTRYDADGFRNPEGLKDWQAVVVGDSFTECGALPEEQMFTTVAAQRSGVVVRNLGVCNTGTLAHGEYLRRFGKGPSTRQAVLAFYDGNDILDTAEEQADLERHRRTGWRPLREPQPQISLVKAGYQVARHLLMRPQAVSYQNAWLTAGEKETPLMMRAPPMPLDPETATREQMAVMEGAIRQFAEACRELKLEPALLYIPANNRTYHGLVRYRPEADATTRAWVPGTLPQHLREFCAGQGMAFIDACPVLRGAAEKGTPVYNLILDTHLNAEGARLIGELLAKHFENAKTGRLEMTTRP</sequence>
<dbReference type="EMBL" id="BAABIA010000006">
    <property type="protein sequence ID" value="GAA5143830.1"/>
    <property type="molecule type" value="Genomic_DNA"/>
</dbReference>
<evidence type="ECO:0000313" key="2">
    <source>
        <dbReference type="EMBL" id="GAA5143830.1"/>
    </source>
</evidence>
<organism evidence="2 3">
    <name type="scientific">Prosthecobacter algae</name>
    <dbReference type="NCBI Taxonomy" id="1144682"/>
    <lineage>
        <taxon>Bacteria</taxon>
        <taxon>Pseudomonadati</taxon>
        <taxon>Verrucomicrobiota</taxon>
        <taxon>Verrucomicrobiia</taxon>
        <taxon>Verrucomicrobiales</taxon>
        <taxon>Verrucomicrobiaceae</taxon>
        <taxon>Prosthecobacter</taxon>
    </lineage>
</organism>
<feature type="transmembrane region" description="Helical" evidence="1">
    <location>
        <begin position="48"/>
        <end position="70"/>
    </location>
</feature>
<comment type="caution">
    <text evidence="2">The sequence shown here is derived from an EMBL/GenBank/DDBJ whole genome shotgun (WGS) entry which is preliminary data.</text>
</comment>
<keyword evidence="3" id="KW-1185">Reference proteome</keyword>
<evidence type="ECO:0000313" key="3">
    <source>
        <dbReference type="Proteomes" id="UP001499852"/>
    </source>
</evidence>
<keyword evidence="1" id="KW-0812">Transmembrane</keyword>
<keyword evidence="1" id="KW-1133">Transmembrane helix</keyword>
<feature type="transmembrane region" description="Helical" evidence="1">
    <location>
        <begin position="21"/>
        <end position="42"/>
    </location>
</feature>
<accession>A0ABP9PBF5</accession>
<dbReference type="Proteomes" id="UP001499852">
    <property type="component" value="Unassembled WGS sequence"/>
</dbReference>
<proteinExistence type="predicted"/>
<dbReference type="InterPro" id="IPR036514">
    <property type="entry name" value="SGNH_hydro_sf"/>
</dbReference>
<feature type="transmembrane region" description="Helical" evidence="1">
    <location>
        <begin position="82"/>
        <end position="104"/>
    </location>
</feature>
<reference evidence="3" key="1">
    <citation type="journal article" date="2019" name="Int. J. Syst. Evol. Microbiol.">
        <title>The Global Catalogue of Microorganisms (GCM) 10K type strain sequencing project: providing services to taxonomists for standard genome sequencing and annotation.</title>
        <authorList>
            <consortium name="The Broad Institute Genomics Platform"/>
            <consortium name="The Broad Institute Genome Sequencing Center for Infectious Disease"/>
            <person name="Wu L."/>
            <person name="Ma J."/>
        </authorList>
    </citation>
    <scope>NUCLEOTIDE SEQUENCE [LARGE SCALE GENOMIC DNA]</scope>
    <source>
        <strain evidence="3">JCM 18053</strain>
    </source>
</reference>
<name>A0ABP9PBF5_9BACT</name>
<evidence type="ECO:0000256" key="1">
    <source>
        <dbReference type="SAM" id="Phobius"/>
    </source>
</evidence>
<dbReference type="Gene3D" id="3.40.50.1110">
    <property type="entry name" value="SGNH hydrolase"/>
    <property type="match status" value="1"/>
</dbReference>
<protein>
    <recommendedName>
        <fullName evidence="4">SGNH hydrolase-type esterase domain-containing protein</fullName>
    </recommendedName>
</protein>
<keyword evidence="1" id="KW-0472">Membrane</keyword>